<dbReference type="AlphaFoldDB" id="M3DM72"/>
<keyword evidence="2" id="KW-0238">DNA-binding</keyword>
<dbReference type="SMART" id="SM00530">
    <property type="entry name" value="HTH_XRE"/>
    <property type="match status" value="1"/>
</dbReference>
<dbReference type="RefSeq" id="WP_006129690.1">
    <property type="nucleotide sequence ID" value="NZ_AOHP01000004.1"/>
</dbReference>
<gene>
    <name evidence="2" type="ORF">H114_00612</name>
</gene>
<dbReference type="PROSITE" id="PS50943">
    <property type="entry name" value="HTH_CROC1"/>
    <property type="match status" value="1"/>
</dbReference>
<feature type="domain" description="HTH cro/C1-type" evidence="1">
    <location>
        <begin position="11"/>
        <end position="62"/>
    </location>
</feature>
<dbReference type="InterPro" id="IPR001387">
    <property type="entry name" value="Cro/C1-type_HTH"/>
</dbReference>
<dbReference type="CDD" id="cd00093">
    <property type="entry name" value="HTH_XRE"/>
    <property type="match status" value="1"/>
</dbReference>
<dbReference type="Proteomes" id="UP000011732">
    <property type="component" value="Unassembled WGS sequence"/>
</dbReference>
<keyword evidence="3" id="KW-1185">Reference proteome</keyword>
<evidence type="ECO:0000313" key="2">
    <source>
        <dbReference type="EMBL" id="EMF31085.1"/>
    </source>
</evidence>
<accession>M3DM72</accession>
<name>M3DM72_STREZ</name>
<sequence>MNHVPEAVTFARTRAGLTKRAVAQECGFSEQLMCDIEAGRRNATPEKLRKIAVVLNCPVDALEAKRPEATARQAEERQPS</sequence>
<comment type="caution">
    <text evidence="2">The sequence shown here is derived from an EMBL/GenBank/DDBJ whole genome shotgun (WGS) entry which is preliminary data.</text>
</comment>
<dbReference type="Gene3D" id="1.10.260.40">
    <property type="entry name" value="lambda repressor-like DNA-binding domains"/>
    <property type="match status" value="1"/>
</dbReference>
<dbReference type="InterPro" id="IPR010982">
    <property type="entry name" value="Lambda_DNA-bd_dom_sf"/>
</dbReference>
<reference evidence="2 3" key="1">
    <citation type="journal article" date="2013" name="Genome Announc.">
        <title>Draft Genome Sequence of Streptomyces gancidicus Strain BKS 13-15.</title>
        <authorList>
            <person name="Kumar S."/>
            <person name="Kaur N."/>
            <person name="Singh N.K."/>
            <person name="Raghava G.P."/>
            <person name="Mayilraj S."/>
        </authorList>
    </citation>
    <scope>NUCLEOTIDE SEQUENCE [LARGE SCALE GENOMIC DNA]</scope>
    <source>
        <strain evidence="2 3">BKS 13-15</strain>
    </source>
</reference>
<proteinExistence type="predicted"/>
<evidence type="ECO:0000313" key="3">
    <source>
        <dbReference type="Proteomes" id="UP000011732"/>
    </source>
</evidence>
<dbReference type="GO" id="GO:0003677">
    <property type="term" value="F:DNA binding"/>
    <property type="evidence" value="ECO:0007669"/>
    <property type="project" value="UniProtKB-KW"/>
</dbReference>
<organism evidence="2 3">
    <name type="scientific">Streptomyces gancidicus BKS 13-15</name>
    <dbReference type="NCBI Taxonomy" id="1284664"/>
    <lineage>
        <taxon>Bacteria</taxon>
        <taxon>Bacillati</taxon>
        <taxon>Actinomycetota</taxon>
        <taxon>Actinomycetes</taxon>
        <taxon>Kitasatosporales</taxon>
        <taxon>Streptomycetaceae</taxon>
        <taxon>Streptomyces</taxon>
        <taxon>Streptomyces pseudogriseolus group</taxon>
    </lineage>
</organism>
<dbReference type="PATRIC" id="fig|1284664.3.peg.128"/>
<protein>
    <submittedName>
        <fullName evidence="2">DNA-binding protein</fullName>
    </submittedName>
</protein>
<dbReference type="SUPFAM" id="SSF47413">
    <property type="entry name" value="lambda repressor-like DNA-binding domains"/>
    <property type="match status" value="1"/>
</dbReference>
<evidence type="ECO:0000259" key="1">
    <source>
        <dbReference type="PROSITE" id="PS50943"/>
    </source>
</evidence>
<dbReference type="Pfam" id="PF13560">
    <property type="entry name" value="HTH_31"/>
    <property type="match status" value="1"/>
</dbReference>
<dbReference type="EMBL" id="AOHP01000004">
    <property type="protein sequence ID" value="EMF31085.1"/>
    <property type="molecule type" value="Genomic_DNA"/>
</dbReference>